<gene>
    <name evidence="2" type="ORF">GCM10010211_67150</name>
</gene>
<reference evidence="3" key="1">
    <citation type="journal article" date="2019" name="Int. J. Syst. Evol. Microbiol.">
        <title>The Global Catalogue of Microorganisms (GCM) 10K type strain sequencing project: providing services to taxonomists for standard genome sequencing and annotation.</title>
        <authorList>
            <consortium name="The Broad Institute Genomics Platform"/>
            <consortium name="The Broad Institute Genome Sequencing Center for Infectious Disease"/>
            <person name="Wu L."/>
            <person name="Ma J."/>
        </authorList>
    </citation>
    <scope>NUCLEOTIDE SEQUENCE [LARGE SCALE GENOMIC DNA]</scope>
    <source>
        <strain evidence="3">JCM 3399</strain>
    </source>
</reference>
<protein>
    <submittedName>
        <fullName evidence="2">Uncharacterized protein</fullName>
    </submittedName>
</protein>
<keyword evidence="3" id="KW-1185">Reference proteome</keyword>
<evidence type="ECO:0000256" key="1">
    <source>
        <dbReference type="SAM" id="MobiDB-lite"/>
    </source>
</evidence>
<feature type="region of interest" description="Disordered" evidence="1">
    <location>
        <begin position="72"/>
        <end position="124"/>
    </location>
</feature>
<feature type="region of interest" description="Disordered" evidence="1">
    <location>
        <begin position="1"/>
        <end position="35"/>
    </location>
</feature>
<dbReference type="Proteomes" id="UP000654471">
    <property type="component" value="Unassembled WGS sequence"/>
</dbReference>
<organism evidence="2 3">
    <name type="scientific">Streptomyces albospinus</name>
    <dbReference type="NCBI Taxonomy" id="285515"/>
    <lineage>
        <taxon>Bacteria</taxon>
        <taxon>Bacillati</taxon>
        <taxon>Actinomycetota</taxon>
        <taxon>Actinomycetes</taxon>
        <taxon>Kitasatosporales</taxon>
        <taxon>Streptomycetaceae</taxon>
        <taxon>Streptomyces</taxon>
    </lineage>
</organism>
<comment type="caution">
    <text evidence="2">The sequence shown here is derived from an EMBL/GenBank/DDBJ whole genome shotgun (WGS) entry which is preliminary data.</text>
</comment>
<name>A0ABQ2VK64_9ACTN</name>
<sequence length="124" mass="14146">MRPSPEDCLTWRSPPRRKPPAGGFALRGKPGDRVPRIAATTTLRHRPSLLWPTSARQPRPGVRYWARNHCFGETKGVMMPKSQNRKSGNKDRAAERRSDQHRPQSEESAAERTQDLKPRARKAD</sequence>
<feature type="compositionally biased region" description="Basic and acidic residues" evidence="1">
    <location>
        <begin position="88"/>
        <end position="124"/>
    </location>
</feature>
<proteinExistence type="predicted"/>
<dbReference type="EMBL" id="BMRP01000037">
    <property type="protein sequence ID" value="GGU91060.1"/>
    <property type="molecule type" value="Genomic_DNA"/>
</dbReference>
<evidence type="ECO:0000313" key="2">
    <source>
        <dbReference type="EMBL" id="GGU91060.1"/>
    </source>
</evidence>
<accession>A0ABQ2VK64</accession>
<evidence type="ECO:0000313" key="3">
    <source>
        <dbReference type="Proteomes" id="UP000654471"/>
    </source>
</evidence>